<dbReference type="InterPro" id="IPR012338">
    <property type="entry name" value="Beta-lactam/transpept-like"/>
</dbReference>
<dbReference type="PANTHER" id="PTHR43283">
    <property type="entry name" value="BETA-LACTAMASE-RELATED"/>
    <property type="match status" value="1"/>
</dbReference>
<evidence type="ECO:0000259" key="1">
    <source>
        <dbReference type="Pfam" id="PF00144"/>
    </source>
</evidence>
<accession>A0A1I4ZIH4</accession>
<dbReference type="InterPro" id="IPR050789">
    <property type="entry name" value="Diverse_Enzym_Activities"/>
</dbReference>
<keyword evidence="3" id="KW-1185">Reference proteome</keyword>
<dbReference type="Pfam" id="PF00144">
    <property type="entry name" value="Beta-lactamase"/>
    <property type="match status" value="1"/>
</dbReference>
<dbReference type="STRING" id="260086.SAMN05216207_101592"/>
<evidence type="ECO:0000313" key="2">
    <source>
        <dbReference type="EMBL" id="SFN50054.1"/>
    </source>
</evidence>
<dbReference type="InterPro" id="IPR001466">
    <property type="entry name" value="Beta-lactam-related"/>
</dbReference>
<gene>
    <name evidence="2" type="ORF">SAMN05216207_101592</name>
</gene>
<organism evidence="2 3">
    <name type="scientific">Pseudonocardia ammonioxydans</name>
    <dbReference type="NCBI Taxonomy" id="260086"/>
    <lineage>
        <taxon>Bacteria</taxon>
        <taxon>Bacillati</taxon>
        <taxon>Actinomycetota</taxon>
        <taxon>Actinomycetes</taxon>
        <taxon>Pseudonocardiales</taxon>
        <taxon>Pseudonocardiaceae</taxon>
        <taxon>Pseudonocardia</taxon>
    </lineage>
</organism>
<sequence>MPTAPDRTTGVLRRAVDSGQVPGLIAAVDRPGTEPVVHVLGDDDAGRALRRDTIVRIASITKPITAVAALSLAEDGAFDLDEPVARWLPELARPRVLAHEAGGLDDTVPAERAITVADVLSYRCGAGMLPRPSSDLPTQQAYAGLGSDGPPGSYPLPCPDDWLARLAALPLIAQPGRRWLYQTSGDLLGVLLARVCGTDLGSVLRERVFTPLGMRDTGFHVPAAERHRFVPQLAPDPGGGFTVFDPVDGAWATPPAFPSGAAGLVSTMDDLLAFARALRSGGGPVLSPGSVAELTTDRLTPDQRAGAAMFLDGAGWGAGLCVEPGGRYGWDGGLGTGWRSDPATGTVDVLLTQVLWTGPEGPELLGAFRTAAHS</sequence>
<dbReference type="Proteomes" id="UP000199614">
    <property type="component" value="Unassembled WGS sequence"/>
</dbReference>
<reference evidence="2 3" key="1">
    <citation type="submission" date="2016-10" db="EMBL/GenBank/DDBJ databases">
        <authorList>
            <person name="de Groot N.N."/>
        </authorList>
    </citation>
    <scope>NUCLEOTIDE SEQUENCE [LARGE SCALE GENOMIC DNA]</scope>
    <source>
        <strain evidence="2 3">CGMCC 4.1877</strain>
    </source>
</reference>
<protein>
    <submittedName>
        <fullName evidence="2">CubicO group peptidase, beta-lactamase class C family</fullName>
    </submittedName>
</protein>
<dbReference type="PANTHER" id="PTHR43283:SF3">
    <property type="entry name" value="BETA-LACTAMASE FAMILY PROTEIN (AFU_ORTHOLOGUE AFUA_5G07500)"/>
    <property type="match status" value="1"/>
</dbReference>
<dbReference type="AlphaFoldDB" id="A0A1I4ZIH4"/>
<dbReference type="Gene3D" id="3.40.710.10">
    <property type="entry name" value="DD-peptidase/beta-lactamase superfamily"/>
    <property type="match status" value="1"/>
</dbReference>
<proteinExistence type="predicted"/>
<dbReference type="SUPFAM" id="SSF56601">
    <property type="entry name" value="beta-lactamase/transpeptidase-like"/>
    <property type="match status" value="1"/>
</dbReference>
<name>A0A1I4ZIH4_PSUAM</name>
<dbReference type="RefSeq" id="WP_245773559.1">
    <property type="nucleotide sequence ID" value="NZ_FOUY01000015.1"/>
</dbReference>
<dbReference type="EMBL" id="FOUY01000015">
    <property type="protein sequence ID" value="SFN50054.1"/>
    <property type="molecule type" value="Genomic_DNA"/>
</dbReference>
<feature type="domain" description="Beta-lactamase-related" evidence="1">
    <location>
        <begin position="12"/>
        <end position="354"/>
    </location>
</feature>
<evidence type="ECO:0000313" key="3">
    <source>
        <dbReference type="Proteomes" id="UP000199614"/>
    </source>
</evidence>